<feature type="domain" description="CHCH" evidence="3">
    <location>
        <begin position="106"/>
        <end position="139"/>
    </location>
</feature>
<feature type="region of interest" description="Disordered" evidence="2">
    <location>
        <begin position="1"/>
        <end position="46"/>
    </location>
</feature>
<name>A0AAV8AUK3_9POAL</name>
<protein>
    <recommendedName>
        <fullName evidence="3">CHCH domain-containing protein</fullName>
    </recommendedName>
</protein>
<evidence type="ECO:0000259" key="3">
    <source>
        <dbReference type="Pfam" id="PF06747"/>
    </source>
</evidence>
<dbReference type="PROSITE" id="PS51808">
    <property type="entry name" value="CHCH"/>
    <property type="match status" value="1"/>
</dbReference>
<dbReference type="EMBL" id="JAMFTS010004933">
    <property type="protein sequence ID" value="KAJ4734291.1"/>
    <property type="molecule type" value="Genomic_DNA"/>
</dbReference>
<evidence type="ECO:0000256" key="1">
    <source>
        <dbReference type="ARBA" id="ARBA00023157"/>
    </source>
</evidence>
<feature type="compositionally biased region" description="Pro residues" evidence="2">
    <location>
        <begin position="24"/>
        <end position="38"/>
    </location>
</feature>
<accession>A0AAV8AUK3</accession>
<proteinExistence type="predicted"/>
<dbReference type="PANTHER" id="PTHR13523">
    <property type="entry name" value="COILED-COIL-HELIX-COILED-COIL-HELIX DOMAIN CONTAINING 2/NUR77"/>
    <property type="match status" value="1"/>
</dbReference>
<evidence type="ECO:0000313" key="6">
    <source>
        <dbReference type="Proteomes" id="UP001140206"/>
    </source>
</evidence>
<keyword evidence="6" id="KW-1185">Reference proteome</keyword>
<organism evidence="4 6">
    <name type="scientific">Rhynchospora pubera</name>
    <dbReference type="NCBI Taxonomy" id="906938"/>
    <lineage>
        <taxon>Eukaryota</taxon>
        <taxon>Viridiplantae</taxon>
        <taxon>Streptophyta</taxon>
        <taxon>Embryophyta</taxon>
        <taxon>Tracheophyta</taxon>
        <taxon>Spermatophyta</taxon>
        <taxon>Magnoliopsida</taxon>
        <taxon>Liliopsida</taxon>
        <taxon>Poales</taxon>
        <taxon>Cyperaceae</taxon>
        <taxon>Cyperoideae</taxon>
        <taxon>Rhynchosporeae</taxon>
        <taxon>Rhynchospora</taxon>
    </lineage>
</organism>
<dbReference type="InterPro" id="IPR009069">
    <property type="entry name" value="Cys_alpha_HP_mot_SF"/>
</dbReference>
<dbReference type="SUPFAM" id="SSF47072">
    <property type="entry name" value="Cysteine alpha-hairpin motif"/>
    <property type="match status" value="1"/>
</dbReference>
<comment type="caution">
    <text evidence="4">The sequence shown here is derived from an EMBL/GenBank/DDBJ whole genome shotgun (WGS) entry which is preliminary data.</text>
</comment>
<evidence type="ECO:0000313" key="4">
    <source>
        <dbReference type="EMBL" id="KAJ4734291.1"/>
    </source>
</evidence>
<dbReference type="AlphaFoldDB" id="A0AAV8AUK3"/>
<evidence type="ECO:0000313" key="5">
    <source>
        <dbReference type="EMBL" id="KAJ4801187.1"/>
    </source>
</evidence>
<dbReference type="PANTHER" id="PTHR13523:SF2">
    <property type="entry name" value="COILED-COIL-HELIX-COILED-COIL-HELIX DOMAIN CONTAINING 2, ISOFORM A-RELATED"/>
    <property type="match status" value="1"/>
</dbReference>
<dbReference type="InterPro" id="IPR010625">
    <property type="entry name" value="CHCH"/>
</dbReference>
<dbReference type="EMBL" id="JAMFTS010000002">
    <property type="protein sequence ID" value="KAJ4801187.1"/>
    <property type="molecule type" value="Genomic_DNA"/>
</dbReference>
<dbReference type="InterPro" id="IPR055304">
    <property type="entry name" value="CHCHD2/10-like"/>
</dbReference>
<evidence type="ECO:0000256" key="2">
    <source>
        <dbReference type="SAM" id="MobiDB-lite"/>
    </source>
</evidence>
<dbReference type="GO" id="GO:0007005">
    <property type="term" value="P:mitochondrion organization"/>
    <property type="evidence" value="ECO:0007669"/>
    <property type="project" value="InterPro"/>
</dbReference>
<dbReference type="Proteomes" id="UP001140206">
    <property type="component" value="Chromosome 2"/>
</dbReference>
<dbReference type="GO" id="GO:0005634">
    <property type="term" value="C:nucleus"/>
    <property type="evidence" value="ECO:0007669"/>
    <property type="project" value="TreeGrafter"/>
</dbReference>
<keyword evidence="1" id="KW-1015">Disulfide bond</keyword>
<dbReference type="GO" id="GO:0005739">
    <property type="term" value="C:mitochondrion"/>
    <property type="evidence" value="ECO:0007669"/>
    <property type="project" value="TreeGrafter"/>
</dbReference>
<dbReference type="Pfam" id="PF06747">
    <property type="entry name" value="CHCH"/>
    <property type="match status" value="1"/>
</dbReference>
<sequence length="147" mass="15210">MARRSSGGRPAPRSASRPSQPRMRNPPAPAKPAPPPAPAANRGGSIFRSIGGSIADGFGWGVGTSIGHRAVEAVMGPRVIQHAHVSSAPAAPASAQANAPENPNACNVHSKAFSDCINANGSDISKCQYYLDMLNECRRSSPDMLLA</sequence>
<feature type="compositionally biased region" description="Low complexity" evidence="2">
    <location>
        <begin position="1"/>
        <end position="19"/>
    </location>
</feature>
<reference evidence="4" key="1">
    <citation type="submission" date="2022-08" db="EMBL/GenBank/DDBJ databases">
        <authorList>
            <person name="Marques A."/>
        </authorList>
    </citation>
    <scope>NUCLEOTIDE SEQUENCE</scope>
    <source>
        <strain evidence="4">RhyPub2mFocal</strain>
        <tissue evidence="4">Leaves</tissue>
    </source>
</reference>
<gene>
    <name evidence="4" type="ORF">LUZ62_000152</name>
    <name evidence="5" type="ORF">LUZ62_052433</name>
</gene>